<dbReference type="OrthoDB" id="10350848at2759"/>
<gene>
    <name evidence="3" type="primary">LOC108673951</name>
</gene>
<proteinExistence type="predicted"/>
<sequence>MAPASSYPIALAPLLPGTFSPLTSRISAEVLTGDTPLVYITTKDTPLSRRRGSADAVSGHGNHDGGKIDGQVATVLPNNWNYSTTTSTGEPSYSVDPRGDLLTLDPYSLSSNDPCHSSHLPCIASSMAMARSPLNHIAPGLHQTSLTLASPILGCSGYLHKECCTLAVPEQWREPKLPYIRRRSVNVPLNVSPKHYA</sequence>
<dbReference type="Proteomes" id="UP000694843">
    <property type="component" value="Unplaced"/>
</dbReference>
<keyword evidence="2" id="KW-1185">Reference proteome</keyword>
<dbReference type="RefSeq" id="XP_018017333.1">
    <property type="nucleotide sequence ID" value="XM_018161844.2"/>
</dbReference>
<evidence type="ECO:0000313" key="3">
    <source>
        <dbReference type="RefSeq" id="XP_018017333.1"/>
    </source>
</evidence>
<name>A0A8B7NUC1_HYAAZ</name>
<evidence type="ECO:0000313" key="2">
    <source>
        <dbReference type="Proteomes" id="UP000694843"/>
    </source>
</evidence>
<organism evidence="2 3">
    <name type="scientific">Hyalella azteca</name>
    <name type="common">Amphipod</name>
    <dbReference type="NCBI Taxonomy" id="294128"/>
    <lineage>
        <taxon>Eukaryota</taxon>
        <taxon>Metazoa</taxon>
        <taxon>Ecdysozoa</taxon>
        <taxon>Arthropoda</taxon>
        <taxon>Crustacea</taxon>
        <taxon>Multicrustacea</taxon>
        <taxon>Malacostraca</taxon>
        <taxon>Eumalacostraca</taxon>
        <taxon>Peracarida</taxon>
        <taxon>Amphipoda</taxon>
        <taxon>Senticaudata</taxon>
        <taxon>Talitrida</taxon>
        <taxon>Talitroidea</taxon>
        <taxon>Hyalellidae</taxon>
        <taxon>Hyalella</taxon>
    </lineage>
</organism>
<dbReference type="GeneID" id="108673951"/>
<protein>
    <submittedName>
        <fullName evidence="3">Uncharacterized protein LOC108673951</fullName>
    </submittedName>
</protein>
<accession>A0A8B7NUC1</accession>
<evidence type="ECO:0000256" key="1">
    <source>
        <dbReference type="SAM" id="MobiDB-lite"/>
    </source>
</evidence>
<reference evidence="3" key="1">
    <citation type="submission" date="2025-08" db="UniProtKB">
        <authorList>
            <consortium name="RefSeq"/>
        </authorList>
    </citation>
    <scope>IDENTIFICATION</scope>
    <source>
        <tissue evidence="3">Whole organism</tissue>
    </source>
</reference>
<dbReference type="KEGG" id="hazt:108673951"/>
<feature type="region of interest" description="Disordered" evidence="1">
    <location>
        <begin position="49"/>
        <end position="68"/>
    </location>
</feature>
<dbReference type="AlphaFoldDB" id="A0A8B7NUC1"/>